<evidence type="ECO:0000313" key="3">
    <source>
        <dbReference type="Proteomes" id="UP000754883"/>
    </source>
</evidence>
<gene>
    <name evidence="2" type="ORF">CBYS24578_00011101</name>
</gene>
<dbReference type="OrthoDB" id="3546385at2759"/>
<dbReference type="PANTHER" id="PTHR35910:SF6">
    <property type="entry name" value="2EXR DOMAIN-CONTAINING PROTEIN"/>
    <property type="match status" value="1"/>
</dbReference>
<evidence type="ECO:0000259" key="1">
    <source>
        <dbReference type="Pfam" id="PF20150"/>
    </source>
</evidence>
<name>A0A9N9UC46_9HYPO</name>
<sequence>MKTFHLFPQLPPEIRSQIWHCALPKLKPGVHFFKTGCWTPRELTPSDEDYLPSPYGNCRIKKTWFSIPLLHVDREARNNALLWAGQHHLQLSFQPDLQELGFLRIYDHEIDALYITPDTFESFVMELLAAEDHRFMNRDFSIYTYIDKIIMPESLFEKYIQDIGQIFKTHNLDALYISTSELQPSQGELDPSFQYTPFGGASLSWNPERHRFDTIDSEGQQMDSPGWARLLKEAAQVLSKEFSEDNRKDEFSLIPVNLYEIQP</sequence>
<dbReference type="AlphaFoldDB" id="A0A9N9UC46"/>
<keyword evidence="3" id="KW-1185">Reference proteome</keyword>
<feature type="domain" description="2EXR" evidence="1">
    <location>
        <begin position="4"/>
        <end position="111"/>
    </location>
</feature>
<proteinExistence type="predicted"/>
<evidence type="ECO:0000313" key="2">
    <source>
        <dbReference type="EMBL" id="CAG9982828.1"/>
    </source>
</evidence>
<dbReference type="InterPro" id="IPR045518">
    <property type="entry name" value="2EXR"/>
</dbReference>
<reference evidence="3" key="1">
    <citation type="submission" date="2019-06" db="EMBL/GenBank/DDBJ databases">
        <authorList>
            <person name="Broberg M."/>
        </authorList>
    </citation>
    <scope>NUCLEOTIDE SEQUENCE [LARGE SCALE GENOMIC DNA]</scope>
</reference>
<organism evidence="2 3">
    <name type="scientific">Clonostachys byssicola</name>
    <dbReference type="NCBI Taxonomy" id="160290"/>
    <lineage>
        <taxon>Eukaryota</taxon>
        <taxon>Fungi</taxon>
        <taxon>Dikarya</taxon>
        <taxon>Ascomycota</taxon>
        <taxon>Pezizomycotina</taxon>
        <taxon>Sordariomycetes</taxon>
        <taxon>Hypocreomycetidae</taxon>
        <taxon>Hypocreales</taxon>
        <taxon>Bionectriaceae</taxon>
        <taxon>Clonostachys</taxon>
    </lineage>
</organism>
<dbReference type="PANTHER" id="PTHR35910">
    <property type="entry name" value="2EXR DOMAIN-CONTAINING PROTEIN"/>
    <property type="match status" value="1"/>
</dbReference>
<accession>A0A9N9UC46</accession>
<comment type="caution">
    <text evidence="2">The sequence shown here is derived from an EMBL/GenBank/DDBJ whole genome shotgun (WGS) entry which is preliminary data.</text>
</comment>
<dbReference type="EMBL" id="CABFNO020001350">
    <property type="protein sequence ID" value="CAG9982828.1"/>
    <property type="molecule type" value="Genomic_DNA"/>
</dbReference>
<reference evidence="2 3" key="2">
    <citation type="submission" date="2021-10" db="EMBL/GenBank/DDBJ databases">
        <authorList>
            <person name="Piombo E."/>
        </authorList>
    </citation>
    <scope>NUCLEOTIDE SEQUENCE [LARGE SCALE GENOMIC DNA]</scope>
</reference>
<protein>
    <recommendedName>
        <fullName evidence="1">2EXR domain-containing protein</fullName>
    </recommendedName>
</protein>
<dbReference type="Proteomes" id="UP000754883">
    <property type="component" value="Unassembled WGS sequence"/>
</dbReference>
<dbReference type="Pfam" id="PF20150">
    <property type="entry name" value="2EXR"/>
    <property type="match status" value="1"/>
</dbReference>